<dbReference type="EMBL" id="CAADRA010005512">
    <property type="protein sequence ID" value="VFT90724.1"/>
    <property type="molecule type" value="Genomic_DNA"/>
</dbReference>
<dbReference type="EMBL" id="VJMH01005491">
    <property type="protein sequence ID" value="KAF0695276.1"/>
    <property type="molecule type" value="Genomic_DNA"/>
</dbReference>
<organism evidence="3 4">
    <name type="scientific">Aphanomyces stellatus</name>
    <dbReference type="NCBI Taxonomy" id="120398"/>
    <lineage>
        <taxon>Eukaryota</taxon>
        <taxon>Sar</taxon>
        <taxon>Stramenopiles</taxon>
        <taxon>Oomycota</taxon>
        <taxon>Saprolegniomycetes</taxon>
        <taxon>Saprolegniales</taxon>
        <taxon>Verrucalvaceae</taxon>
        <taxon>Aphanomyces</taxon>
    </lineage>
</organism>
<reference evidence="3 4" key="1">
    <citation type="submission" date="2019-03" db="EMBL/GenBank/DDBJ databases">
        <authorList>
            <person name="Gaulin E."/>
            <person name="Dumas B."/>
        </authorList>
    </citation>
    <scope>NUCLEOTIDE SEQUENCE [LARGE SCALE GENOMIC DNA]</scope>
    <source>
        <strain evidence="3">CBS 568.67</strain>
    </source>
</reference>
<evidence type="ECO:0000313" key="3">
    <source>
        <dbReference type="EMBL" id="VFT90724.1"/>
    </source>
</evidence>
<gene>
    <name evidence="3" type="primary">Aste57867_13893</name>
    <name evidence="2" type="ORF">As57867_013842</name>
    <name evidence="3" type="ORF">ASTE57867_13893</name>
</gene>
<sequence length="104" mass="11532">MTKKSGAKHAKATSAAKEVDTIAVVLEEKSLPGILRIVLICMTSIMAERAWQNREVLTQHLYNDNQTPTQQTMISVFAYFALMGAIFVCGVVMSKATTFLARFF</sequence>
<reference evidence="2" key="2">
    <citation type="submission" date="2019-06" db="EMBL/GenBank/DDBJ databases">
        <title>Genomics analysis of Aphanomyces spp. identifies a new class of oomycete effector associated with host adaptation.</title>
        <authorList>
            <person name="Gaulin E."/>
        </authorList>
    </citation>
    <scope>NUCLEOTIDE SEQUENCE</scope>
    <source>
        <strain evidence="2">CBS 578.67</strain>
    </source>
</reference>
<evidence type="ECO:0000313" key="2">
    <source>
        <dbReference type="EMBL" id="KAF0695276.1"/>
    </source>
</evidence>
<dbReference type="OrthoDB" id="125776at2759"/>
<keyword evidence="1" id="KW-0812">Transmembrane</keyword>
<dbReference type="Proteomes" id="UP000332933">
    <property type="component" value="Unassembled WGS sequence"/>
</dbReference>
<keyword evidence="4" id="KW-1185">Reference proteome</keyword>
<accession>A0A485KZB6</accession>
<evidence type="ECO:0000313" key="4">
    <source>
        <dbReference type="Proteomes" id="UP000332933"/>
    </source>
</evidence>
<name>A0A485KZB6_9STRA</name>
<evidence type="ECO:0000256" key="1">
    <source>
        <dbReference type="SAM" id="Phobius"/>
    </source>
</evidence>
<keyword evidence="1" id="KW-1133">Transmembrane helix</keyword>
<dbReference type="AlphaFoldDB" id="A0A485KZB6"/>
<proteinExistence type="predicted"/>
<keyword evidence="1" id="KW-0472">Membrane</keyword>
<protein>
    <submittedName>
        <fullName evidence="3">Aste57867_13893 protein</fullName>
    </submittedName>
</protein>
<feature type="transmembrane region" description="Helical" evidence="1">
    <location>
        <begin position="72"/>
        <end position="93"/>
    </location>
</feature>